<dbReference type="PANTHER" id="PTHR10782">
    <property type="entry name" value="ZINC FINGER MIZ DOMAIN-CONTAINING PROTEIN"/>
    <property type="match status" value="1"/>
</dbReference>
<keyword evidence="1" id="KW-0479">Metal-binding</keyword>
<dbReference type="Pfam" id="PF02891">
    <property type="entry name" value="zf-MIZ"/>
    <property type="match status" value="1"/>
</dbReference>
<evidence type="ECO:0000256" key="1">
    <source>
        <dbReference type="ARBA" id="ARBA00022723"/>
    </source>
</evidence>
<reference evidence="7 8" key="1">
    <citation type="journal article" date="2024" name="BMC Biol.">
        <title>Comparative genomics of Ascetosporea gives new insight into the evolutionary basis for animal parasitism in Rhizaria.</title>
        <authorList>
            <person name="Hiltunen Thoren M."/>
            <person name="Onut-Brannstrom I."/>
            <person name="Alfjorden A."/>
            <person name="Peckova H."/>
            <person name="Swords F."/>
            <person name="Hooper C."/>
            <person name="Holzer A.S."/>
            <person name="Bass D."/>
            <person name="Burki F."/>
        </authorList>
    </citation>
    <scope>NUCLEOTIDE SEQUENCE [LARGE SCALE GENOMIC DNA]</scope>
    <source>
        <strain evidence="7">20-A016</strain>
    </source>
</reference>
<protein>
    <submittedName>
        <fullName evidence="7">E3 SUMO-protein ligase pli1</fullName>
    </submittedName>
</protein>
<evidence type="ECO:0000313" key="8">
    <source>
        <dbReference type="Proteomes" id="UP001439008"/>
    </source>
</evidence>
<dbReference type="SUPFAM" id="SSF144232">
    <property type="entry name" value="HIT/MYND zinc finger-like"/>
    <property type="match status" value="1"/>
</dbReference>
<dbReference type="GO" id="GO:0016874">
    <property type="term" value="F:ligase activity"/>
    <property type="evidence" value="ECO:0007669"/>
    <property type="project" value="UniProtKB-KW"/>
</dbReference>
<dbReference type="InterPro" id="IPR013083">
    <property type="entry name" value="Znf_RING/FYVE/PHD"/>
</dbReference>
<dbReference type="PANTHER" id="PTHR10782:SF4">
    <property type="entry name" value="TONALLI, ISOFORM E"/>
    <property type="match status" value="1"/>
</dbReference>
<name>A0ABV2AQC1_9EUKA</name>
<feature type="domain" description="SP-RING-type" evidence="6">
    <location>
        <begin position="181"/>
        <end position="263"/>
    </location>
</feature>
<evidence type="ECO:0000256" key="3">
    <source>
        <dbReference type="ARBA" id="ARBA00022833"/>
    </source>
</evidence>
<evidence type="ECO:0000259" key="5">
    <source>
        <dbReference type="PROSITE" id="PS50865"/>
    </source>
</evidence>
<sequence length="263" mass="30944">MFQIMRSQDQTRSRTFVLKLFSIKSKSPVNWLNFQASIYINNNFFELDMIELMKSKNKNTLNITKELLKNETNKRKTEIGIKIRTRSLQRVVCVLEITRKLNIEEMVYKTLDEKLSDDDFFQKYANFRICEICSEKSLYRCSKCKSSWYCGILHQKLNWPMHQYLCKSSDSKKTKCEEKIFDDDFNVISNTVSLKCPLTMKKIKIPAKSTNCEHLCCFDLENLFNLNFGSTDLICPICTKRLKPKVFSFIVIFTNLIKDDICG</sequence>
<comment type="caution">
    <text evidence="7">The sequence shown here is derived from an EMBL/GenBank/DDBJ whole genome shotgun (WGS) entry which is preliminary data.</text>
</comment>
<keyword evidence="7" id="KW-0436">Ligase</keyword>
<keyword evidence="8" id="KW-1185">Reference proteome</keyword>
<keyword evidence="3" id="KW-0862">Zinc</keyword>
<dbReference type="PROSITE" id="PS51044">
    <property type="entry name" value="ZF_SP_RING"/>
    <property type="match status" value="1"/>
</dbReference>
<organism evidence="7 8">
    <name type="scientific">Bonamia ostreae</name>
    <dbReference type="NCBI Taxonomy" id="126728"/>
    <lineage>
        <taxon>Eukaryota</taxon>
        <taxon>Sar</taxon>
        <taxon>Rhizaria</taxon>
        <taxon>Endomyxa</taxon>
        <taxon>Ascetosporea</taxon>
        <taxon>Haplosporida</taxon>
        <taxon>Bonamia</taxon>
    </lineage>
</organism>
<dbReference type="Pfam" id="PF01753">
    <property type="entry name" value="zf-MYND"/>
    <property type="match status" value="1"/>
</dbReference>
<evidence type="ECO:0000256" key="2">
    <source>
        <dbReference type="ARBA" id="ARBA00022771"/>
    </source>
</evidence>
<dbReference type="PROSITE" id="PS50865">
    <property type="entry name" value="ZF_MYND_2"/>
    <property type="match status" value="1"/>
</dbReference>
<proteinExistence type="predicted"/>
<dbReference type="PROSITE" id="PS01360">
    <property type="entry name" value="ZF_MYND_1"/>
    <property type="match status" value="1"/>
</dbReference>
<dbReference type="EMBL" id="JBDODL010001859">
    <property type="protein sequence ID" value="MES1921856.1"/>
    <property type="molecule type" value="Genomic_DNA"/>
</dbReference>
<dbReference type="InterPro" id="IPR002893">
    <property type="entry name" value="Znf_MYND"/>
</dbReference>
<accession>A0ABV2AQC1</accession>
<gene>
    <name evidence="7" type="primary">pli1_1</name>
    <name evidence="7" type="ORF">MHBO_003391</name>
</gene>
<dbReference type="Proteomes" id="UP001439008">
    <property type="component" value="Unassembled WGS sequence"/>
</dbReference>
<dbReference type="Gene3D" id="3.30.40.10">
    <property type="entry name" value="Zinc/RING finger domain, C3HC4 (zinc finger)"/>
    <property type="match status" value="1"/>
</dbReference>
<evidence type="ECO:0000313" key="7">
    <source>
        <dbReference type="EMBL" id="MES1921856.1"/>
    </source>
</evidence>
<evidence type="ECO:0000256" key="4">
    <source>
        <dbReference type="PROSITE-ProRule" id="PRU00134"/>
    </source>
</evidence>
<feature type="domain" description="MYND-type" evidence="5">
    <location>
        <begin position="130"/>
        <end position="166"/>
    </location>
</feature>
<evidence type="ECO:0000259" key="6">
    <source>
        <dbReference type="PROSITE" id="PS51044"/>
    </source>
</evidence>
<dbReference type="InterPro" id="IPR004181">
    <property type="entry name" value="Znf_MIZ"/>
</dbReference>
<keyword evidence="2 4" id="KW-0863">Zinc-finger</keyword>